<name>A0A7G9YZ54_9EURY</name>
<dbReference type="PANTHER" id="PTHR43819">
    <property type="entry name" value="ARCHAEAL-TYPE GLUTAMATE SYNTHASE [NADPH]"/>
    <property type="match status" value="1"/>
</dbReference>
<dbReference type="Gene3D" id="3.30.70.20">
    <property type="match status" value="1"/>
</dbReference>
<dbReference type="SUPFAM" id="SSF51395">
    <property type="entry name" value="FMN-linked oxidoreductases"/>
    <property type="match status" value="1"/>
</dbReference>
<reference evidence="5" key="1">
    <citation type="submission" date="2020-06" db="EMBL/GenBank/DDBJ databases">
        <title>Unique genomic features of the anaerobic methanotrophic archaea.</title>
        <authorList>
            <person name="Chadwick G.L."/>
            <person name="Skennerton C.T."/>
            <person name="Laso-Perez R."/>
            <person name="Leu A.O."/>
            <person name="Speth D.R."/>
            <person name="Yu H."/>
            <person name="Morgan-Lang C."/>
            <person name="Hatzenpichler R."/>
            <person name="Goudeau D."/>
            <person name="Malmstrom R."/>
            <person name="Brazelton W.J."/>
            <person name="Woyke T."/>
            <person name="Hallam S.J."/>
            <person name="Tyson G.W."/>
            <person name="Wegener G."/>
            <person name="Boetius A."/>
            <person name="Orphan V."/>
        </authorList>
    </citation>
    <scope>NUCLEOTIDE SEQUENCE</scope>
</reference>
<dbReference type="GO" id="GO:0004355">
    <property type="term" value="F:glutamate synthase (NADPH) activity"/>
    <property type="evidence" value="ECO:0007669"/>
    <property type="project" value="UniProtKB-EC"/>
</dbReference>
<feature type="domain" description="4Fe-4S ferredoxin-type" evidence="4">
    <location>
        <begin position="56"/>
        <end position="84"/>
    </location>
</feature>
<dbReference type="PROSITE" id="PS00198">
    <property type="entry name" value="4FE4S_FER_1"/>
    <property type="match status" value="1"/>
</dbReference>
<dbReference type="AlphaFoldDB" id="A0A7G9YZ54"/>
<dbReference type="EC" id="1.4.1.13" evidence="2"/>
<evidence type="ECO:0000256" key="3">
    <source>
        <dbReference type="ARBA" id="ARBA00048151"/>
    </source>
</evidence>
<dbReference type="PROSITE" id="PS51379">
    <property type="entry name" value="4FE4S_FER_2"/>
    <property type="match status" value="2"/>
</dbReference>
<comment type="catalytic activity">
    <reaction evidence="3">
        <text>2 L-glutamate + NADP(+) = L-glutamine + 2-oxoglutarate + NADPH + H(+)</text>
        <dbReference type="Rhea" id="RHEA:15501"/>
        <dbReference type="ChEBI" id="CHEBI:15378"/>
        <dbReference type="ChEBI" id="CHEBI:16810"/>
        <dbReference type="ChEBI" id="CHEBI:29985"/>
        <dbReference type="ChEBI" id="CHEBI:57783"/>
        <dbReference type="ChEBI" id="CHEBI:58349"/>
        <dbReference type="ChEBI" id="CHEBI:58359"/>
        <dbReference type="EC" id="1.4.1.13"/>
    </reaction>
</comment>
<dbReference type="EMBL" id="MT631536">
    <property type="protein sequence ID" value="QNO53288.1"/>
    <property type="molecule type" value="Genomic_DNA"/>
</dbReference>
<dbReference type="InterPro" id="IPR013785">
    <property type="entry name" value="Aldolase_TIM"/>
</dbReference>
<accession>A0A7G9YZ54</accession>
<dbReference type="InterPro" id="IPR017896">
    <property type="entry name" value="4Fe4S_Fe-S-bd"/>
</dbReference>
<dbReference type="Gene3D" id="3.20.20.70">
    <property type="entry name" value="Aldolase class I"/>
    <property type="match status" value="1"/>
</dbReference>
<dbReference type="InterPro" id="IPR017900">
    <property type="entry name" value="4Fe4S_Fe_S_CS"/>
</dbReference>
<dbReference type="SUPFAM" id="SSF54862">
    <property type="entry name" value="4Fe-4S ferredoxins"/>
    <property type="match status" value="1"/>
</dbReference>
<sequence length="477" mass="53460">MPKKYSIDVTPTPPRYPPVGKFEIERRGDNCINCGRCAIACVYEVHKRQEEDPRCMAEPVDYRCKGCFSCIQECPREALTIRENTEYPKLGDSYWTPEIISSNWYQAETGKIPVSGAGYRGPFSGEGFDSMWTDMSEIVRPTRDGIHGREYISTVVEIGRKLPAIKFDAIGEIASPIPPALNIPMPIIFDISPFGRFENVYEAMAKAASYLGTFMIVDPDEWFNKNYKANLVPLLTSQTLRKFDQNASQQTFKKSLTKNAVLSNDLIKTCKMAELEYEEDVLSMVNEAKKLSPGTIVSVRVPFGDNVEKIVEELTYAGVEVIHLYADVNGRASNSSEQGFIKDMTLNVHRHLVDLKIRDEVTLIVSGGIAMAEHVAKSIVCGADLTAIDLPLLLALECRYCKDCLNGLPCPVELKEVNPQWGAQRIINLIGAWGNQLLEVLGAMGLREVRRLRGEVGRAIFFEEIEKEIFDKVFAHV</sequence>
<organism evidence="5">
    <name type="scientific">Candidatus Methanophagaceae archaeon ANME-1 ERB6</name>
    <dbReference type="NCBI Taxonomy" id="2759912"/>
    <lineage>
        <taxon>Archaea</taxon>
        <taxon>Methanobacteriati</taxon>
        <taxon>Methanobacteriota</taxon>
        <taxon>Stenosarchaea group</taxon>
        <taxon>Methanomicrobia</taxon>
        <taxon>Candidatus Methanophagales</taxon>
        <taxon>Candidatus Methanophagaceae</taxon>
    </lineage>
</organism>
<evidence type="ECO:0000256" key="1">
    <source>
        <dbReference type="ARBA" id="ARBA00009716"/>
    </source>
</evidence>
<feature type="domain" description="4Fe-4S ferredoxin-type" evidence="4">
    <location>
        <begin position="20"/>
        <end position="51"/>
    </location>
</feature>
<dbReference type="PANTHER" id="PTHR43819:SF1">
    <property type="entry name" value="ARCHAEAL-TYPE GLUTAMATE SYNTHASE [NADPH]"/>
    <property type="match status" value="1"/>
</dbReference>
<gene>
    <name evidence="5" type="ORF">OJOIIACA_00012</name>
</gene>
<protein>
    <recommendedName>
        <fullName evidence="2">glutamate synthase (NADPH)</fullName>
        <ecNumber evidence="2">1.4.1.13</ecNumber>
    </recommendedName>
</protein>
<proteinExistence type="inferred from homology"/>
<evidence type="ECO:0000259" key="4">
    <source>
        <dbReference type="PROSITE" id="PS51379"/>
    </source>
</evidence>
<dbReference type="InterPro" id="IPR002932">
    <property type="entry name" value="Glu_synthdom"/>
</dbReference>
<dbReference type="GO" id="GO:0006537">
    <property type="term" value="P:glutamate biosynthetic process"/>
    <property type="evidence" value="ECO:0007669"/>
    <property type="project" value="InterPro"/>
</dbReference>
<evidence type="ECO:0000256" key="2">
    <source>
        <dbReference type="ARBA" id="ARBA00012079"/>
    </source>
</evidence>
<dbReference type="Pfam" id="PF01645">
    <property type="entry name" value="Glu_synthase"/>
    <property type="match status" value="1"/>
</dbReference>
<comment type="similarity">
    <text evidence="1">Belongs to the glutamate synthase family.</text>
</comment>
<evidence type="ECO:0000313" key="5">
    <source>
        <dbReference type="EMBL" id="QNO53288.1"/>
    </source>
</evidence>